<dbReference type="Proteomes" id="UP000276103">
    <property type="component" value="Unassembled WGS sequence"/>
</dbReference>
<evidence type="ECO:0000313" key="1">
    <source>
        <dbReference type="EMBL" id="RUS92930.1"/>
    </source>
</evidence>
<protein>
    <submittedName>
        <fullName evidence="1">Uncharacterized protein</fullName>
    </submittedName>
</protein>
<accession>A0A3S1A371</accession>
<comment type="caution">
    <text evidence="1">The sequence shown here is derived from an EMBL/GenBank/DDBJ whole genome shotgun (WGS) entry which is preliminary data.</text>
</comment>
<gene>
    <name evidence="1" type="ORF">DSM107003_46770</name>
</gene>
<dbReference type="OrthoDB" id="428592at2"/>
<proteinExistence type="predicted"/>
<dbReference type="EMBL" id="RSCM01000022">
    <property type="protein sequence ID" value="RUS92930.1"/>
    <property type="molecule type" value="Genomic_DNA"/>
</dbReference>
<sequence length="164" mass="19158">MNNNNIDYLITILQQRAELFTKTNKNPDFLYKSVDSLVLAYGQPFTKQIKSPFKGEPKSCFKNCYQALYDFSKLNYCEGFAISNLGIPIIHAWLVNDNLEVIDPTWTGDRFQNCAYFGIVFTEDFVLEMTEKTEKYGILESDYLMDYQLQRQGFPPHALRTFNR</sequence>
<name>A0A3S1A371_ANAVA</name>
<organism evidence="1 2">
    <name type="scientific">Trichormus variabilis SAG 1403-4b</name>
    <dbReference type="NCBI Taxonomy" id="447716"/>
    <lineage>
        <taxon>Bacteria</taxon>
        <taxon>Bacillati</taxon>
        <taxon>Cyanobacteriota</taxon>
        <taxon>Cyanophyceae</taxon>
        <taxon>Nostocales</taxon>
        <taxon>Nostocaceae</taxon>
        <taxon>Trichormus</taxon>
    </lineage>
</organism>
<reference evidence="1 2" key="1">
    <citation type="journal article" date="2019" name="Genome Biol. Evol.">
        <title>Day and night: Metabolic profiles and evolutionary relationships of six axenic non-marine cyanobacteria.</title>
        <authorList>
            <person name="Will S.E."/>
            <person name="Henke P."/>
            <person name="Boedeker C."/>
            <person name="Huang S."/>
            <person name="Brinkmann H."/>
            <person name="Rohde M."/>
            <person name="Jarek M."/>
            <person name="Friedl T."/>
            <person name="Seufert S."/>
            <person name="Schumacher M."/>
            <person name="Overmann J."/>
            <person name="Neumann-Schaal M."/>
            <person name="Petersen J."/>
        </authorList>
    </citation>
    <scope>NUCLEOTIDE SEQUENCE [LARGE SCALE GENOMIC DNA]</scope>
    <source>
        <strain evidence="1 2">SAG 1403-4b</strain>
    </source>
</reference>
<dbReference type="AlphaFoldDB" id="A0A3S1A371"/>
<dbReference type="RefSeq" id="WP_127056472.1">
    <property type="nucleotide sequence ID" value="NZ_RSCM01000022.1"/>
</dbReference>
<evidence type="ECO:0000313" key="2">
    <source>
        <dbReference type="Proteomes" id="UP000276103"/>
    </source>
</evidence>
<keyword evidence="2" id="KW-1185">Reference proteome</keyword>